<dbReference type="EMBL" id="CP071090">
    <property type="protein sequence ID" value="QSQ18730.1"/>
    <property type="molecule type" value="Genomic_DNA"/>
</dbReference>
<organism evidence="3 4">
    <name type="scientific">Pyxidicoccus parkwayensis</name>
    <dbReference type="NCBI Taxonomy" id="2813578"/>
    <lineage>
        <taxon>Bacteria</taxon>
        <taxon>Pseudomonadati</taxon>
        <taxon>Myxococcota</taxon>
        <taxon>Myxococcia</taxon>
        <taxon>Myxococcales</taxon>
        <taxon>Cystobacterineae</taxon>
        <taxon>Myxococcaceae</taxon>
        <taxon>Pyxidicoccus</taxon>
    </lineage>
</organism>
<dbReference type="InterPro" id="IPR011754">
    <property type="entry name" value="Mxa_paralog_2268"/>
</dbReference>
<evidence type="ECO:0000313" key="3">
    <source>
        <dbReference type="EMBL" id="QSQ18730.1"/>
    </source>
</evidence>
<keyword evidence="2" id="KW-0732">Signal</keyword>
<dbReference type="RefSeq" id="WP_206720318.1">
    <property type="nucleotide sequence ID" value="NZ_CP071090.1"/>
</dbReference>
<dbReference type="NCBIfam" id="TIGR02268">
    <property type="entry name" value="Myxococcus xanthus paralogous family TIGR02268"/>
    <property type="match status" value="1"/>
</dbReference>
<reference evidence="3 4" key="1">
    <citation type="submission" date="2021-02" db="EMBL/GenBank/DDBJ databases">
        <title>De Novo genome assembly of isolated myxobacteria.</title>
        <authorList>
            <person name="Stevens D.C."/>
        </authorList>
    </citation>
    <scope>NUCLEOTIDE SEQUENCE [LARGE SCALE GENOMIC DNA]</scope>
    <source>
        <strain evidence="4">SCPEA02</strain>
    </source>
</reference>
<accession>A0ABX7NMB8</accession>
<keyword evidence="4" id="KW-1185">Reference proteome</keyword>
<proteinExistence type="predicted"/>
<feature type="coiled-coil region" evidence="1">
    <location>
        <begin position="141"/>
        <end position="168"/>
    </location>
</feature>
<evidence type="ECO:0000256" key="1">
    <source>
        <dbReference type="SAM" id="Coils"/>
    </source>
</evidence>
<name>A0ABX7NMB8_9BACT</name>
<evidence type="ECO:0000256" key="2">
    <source>
        <dbReference type="SAM" id="SignalP"/>
    </source>
</evidence>
<keyword evidence="1" id="KW-0175">Coiled coil</keyword>
<protein>
    <submittedName>
        <fullName evidence="3">DUF2381 family protein</fullName>
    </submittedName>
</protein>
<feature type="chain" id="PRO_5045226411" evidence="2">
    <location>
        <begin position="23"/>
        <end position="305"/>
    </location>
</feature>
<evidence type="ECO:0000313" key="4">
    <source>
        <dbReference type="Proteomes" id="UP000662747"/>
    </source>
</evidence>
<dbReference type="Pfam" id="PF09544">
    <property type="entry name" value="DUF2381"/>
    <property type="match status" value="1"/>
</dbReference>
<gene>
    <name evidence="3" type="ORF">JY651_25555</name>
</gene>
<dbReference type="Proteomes" id="UP000662747">
    <property type="component" value="Chromosome"/>
</dbReference>
<feature type="signal peptide" evidence="2">
    <location>
        <begin position="1"/>
        <end position="22"/>
    </location>
</feature>
<sequence length="305" mass="34027">MFASPFFIVLAWGLLLAPVADAAAPRNSEMLAGVRRIDLREVREPIPEIHIGPGLTTTVLFDSTIRPDEVVLEGRERFQRLGLSEDHLVLVPSSTFQQGEHLRLEIRFRDDAAPERVAFMLVVDPEQVERQVELFRRPRTAESYRQEVEELKSGMSRLRQEVARLHSSPELSGEGGALAATVARLDDVRQRPLTFGREENSAPVSVKAVQGVRLAGLWMALRLNLAWRGRGEGGWVAAGASLRDSQGRLVMTRRPWQGAPLTPWDDQFVVIASEHEASLPAGRYTLKLWDESGGQTVTLEGLEVR</sequence>